<proteinExistence type="predicted"/>
<feature type="compositionally biased region" description="Basic residues" evidence="1">
    <location>
        <begin position="547"/>
        <end position="560"/>
    </location>
</feature>
<dbReference type="Proteomes" id="UP000272025">
    <property type="component" value="Unassembled WGS sequence"/>
</dbReference>
<dbReference type="GeneID" id="39582278"/>
<dbReference type="EMBL" id="ML119051">
    <property type="protein sequence ID" value="ROT43099.1"/>
    <property type="molecule type" value="Genomic_DNA"/>
</dbReference>
<dbReference type="STRING" id="1314773.A0A3N2Q8J6"/>
<keyword evidence="3" id="KW-1185">Reference proteome</keyword>
<organism evidence="2 3">
    <name type="scientific">Sodiomyces alkalinus (strain CBS 110278 / VKM F-3762 / F11)</name>
    <name type="common">Alkaliphilic filamentous fungus</name>
    <dbReference type="NCBI Taxonomy" id="1314773"/>
    <lineage>
        <taxon>Eukaryota</taxon>
        <taxon>Fungi</taxon>
        <taxon>Dikarya</taxon>
        <taxon>Ascomycota</taxon>
        <taxon>Pezizomycotina</taxon>
        <taxon>Sordariomycetes</taxon>
        <taxon>Hypocreomycetidae</taxon>
        <taxon>Glomerellales</taxon>
        <taxon>Plectosphaerellaceae</taxon>
        <taxon>Sodiomyces</taxon>
    </lineage>
</organism>
<protein>
    <submittedName>
        <fullName evidence="2">Uncharacterized protein</fullName>
    </submittedName>
</protein>
<dbReference type="RefSeq" id="XP_028470905.1">
    <property type="nucleotide sequence ID" value="XM_028613800.1"/>
</dbReference>
<feature type="compositionally biased region" description="Low complexity" evidence="1">
    <location>
        <begin position="651"/>
        <end position="663"/>
    </location>
</feature>
<feature type="compositionally biased region" description="Polar residues" evidence="1">
    <location>
        <begin position="686"/>
        <end position="696"/>
    </location>
</feature>
<evidence type="ECO:0000256" key="1">
    <source>
        <dbReference type="SAM" id="MobiDB-lite"/>
    </source>
</evidence>
<feature type="region of interest" description="Disordered" evidence="1">
    <location>
        <begin position="100"/>
        <end position="134"/>
    </location>
</feature>
<feature type="region of interest" description="Disordered" evidence="1">
    <location>
        <begin position="531"/>
        <end position="560"/>
    </location>
</feature>
<name>A0A3N2Q8J6_SODAK</name>
<feature type="compositionally biased region" description="Basic and acidic residues" evidence="1">
    <location>
        <begin position="110"/>
        <end position="122"/>
    </location>
</feature>
<sequence>MAGGPGVGRFQSLRKGQNIGDVTFEVLKGKAHPGRLAQAGEIFMITWSKWNKHRHPPISPVCADWECGAIFPEANQCATPKPFLRRADDELNHRTRQSIFGNTYLPGRPARFEDNGGSKASRDSAMPTKHHDSPQRIYPSIHHPPSSSFLSPVESRFVSRPPCRCYISTPSHPQNQRVVEVSADATKPMPHTQLGIRADDACMFISSLLCLVLWSGISTIRFKAPALYYAHSAADLILPAPVPSPPFFSPPAGRQRTRVLLRTPSYLVYIICPPSFPARNGRGKHVEGPFWPTSTAKPYSHFPRSSQDLDFSNFTPDQEEIKTLLSSTSLVHFTAKGKPIPLDDDTTAHRTSALRELNTHYPSRLRYAKSTGTQNSAYSQPVLVRTYSGGRGRTSNATRSATGGDKAGYGPGTSVTSGTAASVRRVVAFRSRPGAQQYGLLSMARAKVLRGSQAHDATVKLPPIEAYSFKSMMANLEAEGGESDINADLDRIAEICARSRYSLSNQYEVHVAPHGSGVAFLASASSRRQLATGRTLQAMSSDDERNNRRHRKKASLGGKRRSVAIGTLETIISSSGSSEEGKSKEKLASEIAEEVRERTAQTASAYLAEGDNENTGSRTNPEVDNNRRKLTRKKSSSLATAMIGNARQVPSASDAASARNSSSTLLSEPALPKTSTSHLEVRTEPDNVNENASNKVGEQPGTEGPRLEAGDETQSPEPRGLLEGLSGWMPAWSLPPVMALSPASAQGGASPSHAEGSLRELLKSAADSNTEVALKCGWCFRMFEDGGFEGRERVGVPFRFTKVCCPEESNMVAEAIYAAAEMYYTGHRPFHVDWTDTQSPAHLHPTAVRMNCSVLSCLAHAPDAGLALTPAPFECSFTRDA</sequence>
<evidence type="ECO:0000313" key="2">
    <source>
        <dbReference type="EMBL" id="ROT43099.1"/>
    </source>
</evidence>
<feature type="region of interest" description="Disordered" evidence="1">
    <location>
        <begin position="574"/>
        <end position="724"/>
    </location>
</feature>
<feature type="compositionally biased region" description="Basic and acidic residues" evidence="1">
    <location>
        <begin position="579"/>
        <end position="599"/>
    </location>
</feature>
<evidence type="ECO:0000313" key="3">
    <source>
        <dbReference type="Proteomes" id="UP000272025"/>
    </source>
</evidence>
<accession>A0A3N2Q8J6</accession>
<dbReference type="AlphaFoldDB" id="A0A3N2Q8J6"/>
<feature type="compositionally biased region" description="Polar residues" evidence="1">
    <location>
        <begin position="531"/>
        <end position="540"/>
    </location>
</feature>
<feature type="region of interest" description="Disordered" evidence="1">
    <location>
        <begin position="387"/>
        <end position="416"/>
    </location>
</feature>
<reference evidence="2 3" key="1">
    <citation type="journal article" date="2018" name="Mol. Ecol.">
        <title>The obligate alkalophilic soda-lake fungus Sodiomyces alkalinus has shifted to a protein diet.</title>
        <authorList>
            <person name="Grum-Grzhimaylo A.A."/>
            <person name="Falkoski D.L."/>
            <person name="van den Heuvel J."/>
            <person name="Valero-Jimenez C.A."/>
            <person name="Min B."/>
            <person name="Choi I.G."/>
            <person name="Lipzen A."/>
            <person name="Daum C.G."/>
            <person name="Aanen D.K."/>
            <person name="Tsang A."/>
            <person name="Henrissat B."/>
            <person name="Bilanenko E.N."/>
            <person name="de Vries R.P."/>
            <person name="van Kan J.A.L."/>
            <person name="Grigoriev I.V."/>
            <person name="Debets A.J.M."/>
        </authorList>
    </citation>
    <scope>NUCLEOTIDE SEQUENCE [LARGE SCALE GENOMIC DNA]</scope>
    <source>
        <strain evidence="2 3">F11</strain>
    </source>
</reference>
<feature type="compositionally biased region" description="Polar residues" evidence="1">
    <location>
        <begin position="613"/>
        <end position="623"/>
    </location>
</feature>
<gene>
    <name evidence="2" type="ORF">SODALDRAFT_355294</name>
</gene>
<dbReference type="OrthoDB" id="5339332at2759"/>